<sequence length="70" mass="7614">MTGFLIMWGLLMLSFAVRDAGVRISEAITKTAAVPETPREPELEVRHTHGAPANCPACQLEARKRGDSHA</sequence>
<organism evidence="2 3">
    <name type="scientific">Pseudacidovorax intermedius</name>
    <dbReference type="NCBI Taxonomy" id="433924"/>
    <lineage>
        <taxon>Bacteria</taxon>
        <taxon>Pseudomonadati</taxon>
        <taxon>Pseudomonadota</taxon>
        <taxon>Betaproteobacteria</taxon>
        <taxon>Burkholderiales</taxon>
        <taxon>Comamonadaceae</taxon>
        <taxon>Pseudacidovorax</taxon>
    </lineage>
</organism>
<gene>
    <name evidence="2" type="ORF">NS331_19585</name>
</gene>
<evidence type="ECO:0000256" key="1">
    <source>
        <dbReference type="SAM" id="MobiDB-lite"/>
    </source>
</evidence>
<dbReference type="Proteomes" id="UP000072741">
    <property type="component" value="Unassembled WGS sequence"/>
</dbReference>
<proteinExistence type="predicted"/>
<name>A0A147GPR3_9BURK</name>
<evidence type="ECO:0000313" key="3">
    <source>
        <dbReference type="Proteomes" id="UP000072741"/>
    </source>
</evidence>
<feature type="region of interest" description="Disordered" evidence="1">
    <location>
        <begin position="44"/>
        <end position="70"/>
    </location>
</feature>
<dbReference type="RefSeq" id="WP_058643629.1">
    <property type="nucleotide sequence ID" value="NZ_LDSL01000132.1"/>
</dbReference>
<dbReference type="AlphaFoldDB" id="A0A147GPR3"/>
<dbReference type="EMBL" id="LDSL01000132">
    <property type="protein sequence ID" value="KTT15861.1"/>
    <property type="molecule type" value="Genomic_DNA"/>
</dbReference>
<feature type="compositionally biased region" description="Basic and acidic residues" evidence="1">
    <location>
        <begin position="61"/>
        <end position="70"/>
    </location>
</feature>
<keyword evidence="3" id="KW-1185">Reference proteome</keyword>
<protein>
    <submittedName>
        <fullName evidence="2">Uncharacterized protein</fullName>
    </submittedName>
</protein>
<comment type="caution">
    <text evidence="2">The sequence shown here is derived from an EMBL/GenBank/DDBJ whole genome shotgun (WGS) entry which is preliminary data.</text>
</comment>
<reference evidence="2 3" key="1">
    <citation type="journal article" date="2016" name="Front. Microbiol.">
        <title>Genomic Resource of Rice Seed Associated Bacteria.</title>
        <authorList>
            <person name="Midha S."/>
            <person name="Bansal K."/>
            <person name="Sharma S."/>
            <person name="Kumar N."/>
            <person name="Patil P.P."/>
            <person name="Chaudhry V."/>
            <person name="Patil P.B."/>
        </authorList>
    </citation>
    <scope>NUCLEOTIDE SEQUENCE [LARGE SCALE GENOMIC DNA]</scope>
    <source>
        <strain evidence="2 3">NS331</strain>
    </source>
</reference>
<evidence type="ECO:0000313" key="2">
    <source>
        <dbReference type="EMBL" id="KTT15861.1"/>
    </source>
</evidence>
<accession>A0A147GPR3</accession>